<dbReference type="PANTHER" id="PTHR34875:SF6">
    <property type="entry name" value="UPF0237 PROTEIN MJ1558"/>
    <property type="match status" value="1"/>
</dbReference>
<dbReference type="GO" id="GO:0006355">
    <property type="term" value="P:regulation of DNA-templated transcription"/>
    <property type="evidence" value="ECO:0007669"/>
    <property type="project" value="UniProtKB-UniRule"/>
</dbReference>
<proteinExistence type="predicted"/>
<gene>
    <name evidence="3" type="primary">gcvR</name>
    <name evidence="3" type="ORF">DPBNPPHM_02294</name>
</gene>
<dbReference type="PANTHER" id="PTHR34875">
    <property type="entry name" value="UPF0237 PROTEIN MJ1558"/>
    <property type="match status" value="1"/>
</dbReference>
<dbReference type="PIRSF" id="PIRSF028103">
    <property type="entry name" value="GcvR"/>
    <property type="match status" value="1"/>
</dbReference>
<evidence type="ECO:0000259" key="2">
    <source>
        <dbReference type="PROSITE" id="PS51671"/>
    </source>
</evidence>
<dbReference type="EMBL" id="CACSII010000019">
    <property type="protein sequence ID" value="CAA0117551.1"/>
    <property type="molecule type" value="Genomic_DNA"/>
</dbReference>
<dbReference type="Proteomes" id="UP000434580">
    <property type="component" value="Unassembled WGS sequence"/>
</dbReference>
<evidence type="ECO:0000256" key="1">
    <source>
        <dbReference type="PIRNR" id="PIRNR028103"/>
    </source>
</evidence>
<feature type="domain" description="ACT" evidence="2">
    <location>
        <begin position="6"/>
        <end position="79"/>
    </location>
</feature>
<dbReference type="AlphaFoldDB" id="A0A5S9QHA7"/>
<sequence length="174" mass="19200">MQQALVFTFIGNDKPGIVERLSNLVASHGGNWLESRMTKLGGKFTGVVQISIDQDKIEDVKQALNNAASDELAILLESGTHDVEQPAHKTIKLSIIGLDRAGIVREIAQGLIQHGFNVIDMHTLTESAPMAGNLLFKAEVTVDTRSDVDMEKFSEDIEDICNTLDIDWNLEEIR</sequence>
<reference evidence="3 4" key="1">
    <citation type="submission" date="2019-11" db="EMBL/GenBank/DDBJ databases">
        <authorList>
            <person name="Holert J."/>
        </authorList>
    </citation>
    <scope>NUCLEOTIDE SEQUENCE [LARGE SCALE GENOMIC DNA]</scope>
    <source>
        <strain evidence="3">BC5_2</strain>
    </source>
</reference>
<keyword evidence="1" id="KW-0678">Repressor</keyword>
<accession>A0A5S9QHA7</accession>
<keyword evidence="1" id="KW-0963">Cytoplasm</keyword>
<dbReference type="InterPro" id="IPR016867">
    <property type="entry name" value="GcvR"/>
</dbReference>
<dbReference type="InterPro" id="IPR050990">
    <property type="entry name" value="UPF0237/GcvR_regulator"/>
</dbReference>
<dbReference type="Pfam" id="PF13740">
    <property type="entry name" value="ACT_6"/>
    <property type="match status" value="1"/>
</dbReference>
<protein>
    <recommendedName>
        <fullName evidence="1">Glycine cleavage system transcriptional repressor</fullName>
    </recommendedName>
</protein>
<dbReference type="SUPFAM" id="SSF55021">
    <property type="entry name" value="ACT-like"/>
    <property type="match status" value="2"/>
</dbReference>
<dbReference type="GO" id="GO:0005737">
    <property type="term" value="C:cytoplasm"/>
    <property type="evidence" value="ECO:0007669"/>
    <property type="project" value="UniProtKB-SubCell"/>
</dbReference>
<dbReference type="Gene3D" id="3.30.70.260">
    <property type="match status" value="2"/>
</dbReference>
<dbReference type="OrthoDB" id="12860at2"/>
<dbReference type="PROSITE" id="PS51671">
    <property type="entry name" value="ACT"/>
    <property type="match status" value="1"/>
</dbReference>
<dbReference type="InterPro" id="IPR045865">
    <property type="entry name" value="ACT-like_dom_sf"/>
</dbReference>
<organism evidence="3 4">
    <name type="scientific">BD1-7 clade bacterium</name>
    <dbReference type="NCBI Taxonomy" id="2029982"/>
    <lineage>
        <taxon>Bacteria</taxon>
        <taxon>Pseudomonadati</taxon>
        <taxon>Pseudomonadota</taxon>
        <taxon>Gammaproteobacteria</taxon>
        <taxon>Cellvibrionales</taxon>
        <taxon>Spongiibacteraceae</taxon>
        <taxon>BD1-7 clade</taxon>
    </lineage>
</organism>
<name>A0A5S9QHA7_9GAMM</name>
<evidence type="ECO:0000313" key="4">
    <source>
        <dbReference type="Proteomes" id="UP000434580"/>
    </source>
</evidence>
<comment type="subcellular location">
    <subcellularLocation>
        <location evidence="1">Cytoplasm</location>
    </subcellularLocation>
</comment>
<keyword evidence="1" id="KW-0804">Transcription</keyword>
<dbReference type="InterPro" id="IPR002912">
    <property type="entry name" value="ACT_dom"/>
</dbReference>
<evidence type="ECO:0000313" key="3">
    <source>
        <dbReference type="EMBL" id="CAA0117551.1"/>
    </source>
</evidence>